<accession>A0A918KQZ1</accession>
<gene>
    <name evidence="2" type="ORF">GCM10010515_42250</name>
</gene>
<evidence type="ECO:0000256" key="1">
    <source>
        <dbReference type="RuleBase" id="RU003707"/>
    </source>
</evidence>
<reference evidence="2" key="2">
    <citation type="submission" date="2020-09" db="EMBL/GenBank/DDBJ databases">
        <authorList>
            <person name="Sun Q."/>
            <person name="Ohkuma M."/>
        </authorList>
    </citation>
    <scope>NUCLEOTIDE SEQUENCE</scope>
    <source>
        <strain evidence="2">JCM 4956</strain>
    </source>
</reference>
<dbReference type="PROSITE" id="PS00166">
    <property type="entry name" value="ENOYL_COA_HYDRATASE"/>
    <property type="match status" value="1"/>
</dbReference>
<dbReference type="AlphaFoldDB" id="A0A918KQZ1"/>
<dbReference type="InterPro" id="IPR001753">
    <property type="entry name" value="Enoyl-CoA_hydra/iso"/>
</dbReference>
<dbReference type="SUPFAM" id="SSF52096">
    <property type="entry name" value="ClpP/crotonase"/>
    <property type="match status" value="1"/>
</dbReference>
<proteinExistence type="inferred from homology"/>
<dbReference type="Proteomes" id="UP000645555">
    <property type="component" value="Unassembled WGS sequence"/>
</dbReference>
<dbReference type="Pfam" id="PF00378">
    <property type="entry name" value="ECH_1"/>
    <property type="match status" value="1"/>
</dbReference>
<comment type="similarity">
    <text evidence="1">Belongs to the enoyl-CoA hydratase/isomerase family.</text>
</comment>
<dbReference type="GO" id="GO:0003824">
    <property type="term" value="F:catalytic activity"/>
    <property type="evidence" value="ECO:0007669"/>
    <property type="project" value="InterPro"/>
</dbReference>
<evidence type="ECO:0000313" key="3">
    <source>
        <dbReference type="Proteomes" id="UP000645555"/>
    </source>
</evidence>
<dbReference type="InterPro" id="IPR018376">
    <property type="entry name" value="Enoyl-CoA_hyd/isom_CS"/>
</dbReference>
<dbReference type="InterPro" id="IPR029045">
    <property type="entry name" value="ClpP/crotonase-like_dom_sf"/>
</dbReference>
<comment type="caution">
    <text evidence="2">The sequence shown here is derived from an EMBL/GenBank/DDBJ whole genome shotgun (WGS) entry which is preliminary data.</text>
</comment>
<reference evidence="2" key="1">
    <citation type="journal article" date="2014" name="Int. J. Syst. Evol. Microbiol.">
        <title>Complete genome sequence of Corynebacterium casei LMG S-19264T (=DSM 44701T), isolated from a smear-ripened cheese.</title>
        <authorList>
            <consortium name="US DOE Joint Genome Institute (JGI-PGF)"/>
            <person name="Walter F."/>
            <person name="Albersmeier A."/>
            <person name="Kalinowski J."/>
            <person name="Ruckert C."/>
        </authorList>
    </citation>
    <scope>NUCLEOTIDE SEQUENCE</scope>
    <source>
        <strain evidence="2">JCM 4956</strain>
    </source>
</reference>
<protein>
    <submittedName>
        <fullName evidence="2">Enoyl-CoA hydratase</fullName>
    </submittedName>
</protein>
<evidence type="ECO:0000313" key="2">
    <source>
        <dbReference type="EMBL" id="GGX70128.1"/>
    </source>
</evidence>
<dbReference type="Gene3D" id="3.90.226.10">
    <property type="entry name" value="2-enoyl-CoA Hydratase, Chain A, domain 1"/>
    <property type="match status" value="1"/>
</dbReference>
<sequence>MRHHNHRDDGTDFMSVDEQFSVQQVSPTYWRVTFSNGAINLVDPDTIEQLAALITRIEQDPGLTVVVFRSANPDFFMAHWDLLADKARVAAMKPAASGLHPYADNVYRLARVPALTISEIDGRARGAGSEFALATDIRFAGPGAVLGHFEVGIGSVPGGNPTGRLSRLMGRGRALEVLLGADDVPADLAAAYGYVNRVLPASELEAFVDDFARRVAGFDKAAVRGTKQLVDEVTEPSVEEFGSALGAFFRTSGREENVHRVKRLFDGGLQQPDGVELDLGRHLGPSDRPLGPAV</sequence>
<dbReference type="EMBL" id="BMWD01000014">
    <property type="protein sequence ID" value="GGX70128.1"/>
    <property type="molecule type" value="Genomic_DNA"/>
</dbReference>
<dbReference type="PANTHER" id="PTHR43459:SF1">
    <property type="entry name" value="EG:BACN32G11.4 PROTEIN"/>
    <property type="match status" value="1"/>
</dbReference>
<organism evidence="2 3">
    <name type="scientific">Streptomyces fructofermentans</name>
    <dbReference type="NCBI Taxonomy" id="152141"/>
    <lineage>
        <taxon>Bacteria</taxon>
        <taxon>Bacillati</taxon>
        <taxon>Actinomycetota</taxon>
        <taxon>Actinomycetes</taxon>
        <taxon>Kitasatosporales</taxon>
        <taxon>Streptomycetaceae</taxon>
        <taxon>Streptomyces</taxon>
    </lineage>
</organism>
<name>A0A918KQZ1_9ACTN</name>
<dbReference type="PANTHER" id="PTHR43459">
    <property type="entry name" value="ENOYL-COA HYDRATASE"/>
    <property type="match status" value="1"/>
</dbReference>
<keyword evidence="3" id="KW-1185">Reference proteome</keyword>
<dbReference type="CDD" id="cd06558">
    <property type="entry name" value="crotonase-like"/>
    <property type="match status" value="1"/>
</dbReference>